<evidence type="ECO:0000313" key="2">
    <source>
        <dbReference type="EMBL" id="KAI1891035.1"/>
    </source>
</evidence>
<dbReference type="EMBL" id="JAERUA010000014">
    <property type="protein sequence ID" value="KAI1891035.1"/>
    <property type="molecule type" value="Genomic_DNA"/>
</dbReference>
<sequence length="76" mass="8263">MQQSDSSGWDLGIGSDSPTDTVGRRSAAGFLFNQRSKGETLFRYLTPGDCGACLTLCGWDGRLTVTHLKDGWLHLT</sequence>
<evidence type="ECO:0000313" key="3">
    <source>
        <dbReference type="Proteomes" id="UP000829720"/>
    </source>
</evidence>
<evidence type="ECO:0000256" key="1">
    <source>
        <dbReference type="SAM" id="MobiDB-lite"/>
    </source>
</evidence>
<gene>
    <name evidence="2" type="ORF">AGOR_G00159730</name>
</gene>
<protein>
    <submittedName>
        <fullName evidence="2">Uncharacterized protein</fullName>
    </submittedName>
</protein>
<organism evidence="2 3">
    <name type="scientific">Albula goreensis</name>
    <dbReference type="NCBI Taxonomy" id="1534307"/>
    <lineage>
        <taxon>Eukaryota</taxon>
        <taxon>Metazoa</taxon>
        <taxon>Chordata</taxon>
        <taxon>Craniata</taxon>
        <taxon>Vertebrata</taxon>
        <taxon>Euteleostomi</taxon>
        <taxon>Actinopterygii</taxon>
        <taxon>Neopterygii</taxon>
        <taxon>Teleostei</taxon>
        <taxon>Albuliformes</taxon>
        <taxon>Albulidae</taxon>
        <taxon>Albula</taxon>
    </lineage>
</organism>
<name>A0A8T3D8T0_9TELE</name>
<keyword evidence="3" id="KW-1185">Reference proteome</keyword>
<feature type="region of interest" description="Disordered" evidence="1">
    <location>
        <begin position="1"/>
        <end position="22"/>
    </location>
</feature>
<dbReference type="Proteomes" id="UP000829720">
    <property type="component" value="Unassembled WGS sequence"/>
</dbReference>
<proteinExistence type="predicted"/>
<reference evidence="2" key="1">
    <citation type="submission" date="2021-01" db="EMBL/GenBank/DDBJ databases">
        <authorList>
            <person name="Zahm M."/>
            <person name="Roques C."/>
            <person name="Cabau C."/>
            <person name="Klopp C."/>
            <person name="Donnadieu C."/>
            <person name="Jouanno E."/>
            <person name="Lampietro C."/>
            <person name="Louis A."/>
            <person name="Herpin A."/>
            <person name="Echchiki A."/>
            <person name="Berthelot C."/>
            <person name="Parey E."/>
            <person name="Roest-Crollius H."/>
            <person name="Braasch I."/>
            <person name="Postlethwait J."/>
            <person name="Bobe J."/>
            <person name="Montfort J."/>
            <person name="Bouchez O."/>
            <person name="Begum T."/>
            <person name="Mejri S."/>
            <person name="Adams A."/>
            <person name="Chen W.-J."/>
            <person name="Guiguen Y."/>
        </authorList>
    </citation>
    <scope>NUCLEOTIDE SEQUENCE</scope>
    <source>
        <tissue evidence="2">Blood</tissue>
    </source>
</reference>
<accession>A0A8T3D8T0</accession>
<comment type="caution">
    <text evidence="2">The sequence shown here is derived from an EMBL/GenBank/DDBJ whole genome shotgun (WGS) entry which is preliminary data.</text>
</comment>
<dbReference type="AlphaFoldDB" id="A0A8T3D8T0"/>